<name>A0A9Q0GL41_9MAGN</name>
<proteinExistence type="predicted"/>
<dbReference type="EMBL" id="JAMYWD010001599">
    <property type="protein sequence ID" value="KAJ4942637.1"/>
    <property type="molecule type" value="Genomic_DNA"/>
</dbReference>
<gene>
    <name evidence="2" type="ORF">NE237_000149</name>
</gene>
<keyword evidence="1" id="KW-0472">Membrane</keyword>
<protein>
    <submittedName>
        <fullName evidence="2">Uncharacterized protein</fullName>
    </submittedName>
</protein>
<dbReference type="AlphaFoldDB" id="A0A9Q0GL41"/>
<dbReference type="OrthoDB" id="1900877at2759"/>
<organism evidence="2 3">
    <name type="scientific">Protea cynaroides</name>
    <dbReference type="NCBI Taxonomy" id="273540"/>
    <lineage>
        <taxon>Eukaryota</taxon>
        <taxon>Viridiplantae</taxon>
        <taxon>Streptophyta</taxon>
        <taxon>Embryophyta</taxon>
        <taxon>Tracheophyta</taxon>
        <taxon>Spermatophyta</taxon>
        <taxon>Magnoliopsida</taxon>
        <taxon>Proteales</taxon>
        <taxon>Proteaceae</taxon>
        <taxon>Protea</taxon>
    </lineage>
</organism>
<keyword evidence="3" id="KW-1185">Reference proteome</keyword>
<accession>A0A9Q0GL41</accession>
<dbReference type="Proteomes" id="UP001141806">
    <property type="component" value="Unassembled WGS sequence"/>
</dbReference>
<feature type="transmembrane region" description="Helical" evidence="1">
    <location>
        <begin position="219"/>
        <end position="244"/>
    </location>
</feature>
<evidence type="ECO:0000313" key="3">
    <source>
        <dbReference type="Proteomes" id="UP001141806"/>
    </source>
</evidence>
<keyword evidence="1" id="KW-1133">Transmembrane helix</keyword>
<evidence type="ECO:0000256" key="1">
    <source>
        <dbReference type="SAM" id="Phobius"/>
    </source>
</evidence>
<reference evidence="2" key="1">
    <citation type="journal article" date="2023" name="Plant J.">
        <title>The genome of the king protea, Protea cynaroides.</title>
        <authorList>
            <person name="Chang J."/>
            <person name="Duong T.A."/>
            <person name="Schoeman C."/>
            <person name="Ma X."/>
            <person name="Roodt D."/>
            <person name="Barker N."/>
            <person name="Li Z."/>
            <person name="Van de Peer Y."/>
            <person name="Mizrachi E."/>
        </authorList>
    </citation>
    <scope>NUCLEOTIDE SEQUENCE</scope>
    <source>
        <tissue evidence="2">Young leaves</tissue>
    </source>
</reference>
<evidence type="ECO:0000313" key="2">
    <source>
        <dbReference type="EMBL" id="KAJ4942637.1"/>
    </source>
</evidence>
<keyword evidence="1" id="KW-0812">Transmembrane</keyword>
<sequence>MDDRGATISENCKDVDVLPECTISTTTTADTLASDMASDRRLKEHSLINSRIRSQDDSSLDYDSGHESASISSSTFEFQKAERASHRVALAPFSKPAPSKWDDAQKWIASPTSNRPKSGQSQVPGVQVVGSRKTGFLGYGSRQAATKIVHEVPDQRAVAFEDADTKRIDLSESKKEVGAHKFVSWMPDTHPVADSHSKTAHSVSDSASKQVLSHIWSSYYFIVLICTNICIIAACFNASMIHNFHGKRLSPLSR</sequence>
<comment type="caution">
    <text evidence="2">The sequence shown here is derived from an EMBL/GenBank/DDBJ whole genome shotgun (WGS) entry which is preliminary data.</text>
</comment>